<evidence type="ECO:0000256" key="7">
    <source>
        <dbReference type="ARBA" id="ARBA00022729"/>
    </source>
</evidence>
<evidence type="ECO:0000313" key="17">
    <source>
        <dbReference type="EMBL" id="MFD2175829.1"/>
    </source>
</evidence>
<keyword evidence="4" id="KW-1134">Transmembrane beta strand</keyword>
<dbReference type="InterPro" id="IPR054765">
    <property type="entry name" value="SLBB_dom"/>
</dbReference>
<evidence type="ECO:0000313" key="18">
    <source>
        <dbReference type="Proteomes" id="UP001597413"/>
    </source>
</evidence>
<dbReference type="InterPro" id="IPR049712">
    <property type="entry name" value="Poly_export"/>
</dbReference>
<evidence type="ECO:0000256" key="12">
    <source>
        <dbReference type="ARBA" id="ARBA00023139"/>
    </source>
</evidence>
<keyword evidence="6" id="KW-0812">Transmembrane</keyword>
<dbReference type="InterPro" id="IPR003715">
    <property type="entry name" value="Poly_export_N"/>
</dbReference>
<organism evidence="17 18">
    <name type="scientific">Rhodobacter lacus</name>
    <dbReference type="NCBI Taxonomy" id="1641972"/>
    <lineage>
        <taxon>Bacteria</taxon>
        <taxon>Pseudomonadati</taxon>
        <taxon>Pseudomonadota</taxon>
        <taxon>Alphaproteobacteria</taxon>
        <taxon>Rhodobacterales</taxon>
        <taxon>Rhodobacter group</taxon>
        <taxon>Rhodobacter</taxon>
    </lineage>
</organism>
<keyword evidence="14" id="KW-0449">Lipoprotein</keyword>
<evidence type="ECO:0000256" key="10">
    <source>
        <dbReference type="ARBA" id="ARBA00023114"/>
    </source>
</evidence>
<keyword evidence="8" id="KW-0625">Polysaccharide transport</keyword>
<evidence type="ECO:0000259" key="16">
    <source>
        <dbReference type="Pfam" id="PF22461"/>
    </source>
</evidence>
<dbReference type="Proteomes" id="UP001597413">
    <property type="component" value="Unassembled WGS sequence"/>
</dbReference>
<dbReference type="PANTHER" id="PTHR33619">
    <property type="entry name" value="POLYSACCHARIDE EXPORT PROTEIN GFCE-RELATED"/>
    <property type="match status" value="1"/>
</dbReference>
<keyword evidence="13" id="KW-0998">Cell outer membrane</keyword>
<keyword evidence="5" id="KW-0762">Sugar transport</keyword>
<evidence type="ECO:0000256" key="9">
    <source>
        <dbReference type="ARBA" id="ARBA00023065"/>
    </source>
</evidence>
<evidence type="ECO:0000256" key="8">
    <source>
        <dbReference type="ARBA" id="ARBA00023047"/>
    </source>
</evidence>
<comment type="similarity">
    <text evidence="2">Belongs to the BexD/CtrA/VexA family.</text>
</comment>
<dbReference type="Gene3D" id="3.10.560.10">
    <property type="entry name" value="Outer membrane lipoprotein wza domain like"/>
    <property type="match status" value="2"/>
</dbReference>
<feature type="domain" description="Polysaccharide export protein N-terminal" evidence="15">
    <location>
        <begin position="94"/>
        <end position="180"/>
    </location>
</feature>
<keyword evidence="10" id="KW-0626">Porin</keyword>
<evidence type="ECO:0000256" key="5">
    <source>
        <dbReference type="ARBA" id="ARBA00022597"/>
    </source>
</evidence>
<gene>
    <name evidence="17" type="ORF">ACFSM0_17180</name>
</gene>
<name>A0ABW5ADU0_9RHOB</name>
<keyword evidence="11" id="KW-0472">Membrane</keyword>
<dbReference type="RefSeq" id="WP_377393396.1">
    <property type="nucleotide sequence ID" value="NZ_JBHUIX010000020.1"/>
</dbReference>
<comment type="caution">
    <text evidence="17">The sequence shown here is derived from an EMBL/GenBank/DDBJ whole genome shotgun (WGS) entry which is preliminary data.</text>
</comment>
<evidence type="ECO:0000256" key="4">
    <source>
        <dbReference type="ARBA" id="ARBA00022452"/>
    </source>
</evidence>
<evidence type="ECO:0000256" key="1">
    <source>
        <dbReference type="ARBA" id="ARBA00004571"/>
    </source>
</evidence>
<evidence type="ECO:0000256" key="3">
    <source>
        <dbReference type="ARBA" id="ARBA00022448"/>
    </source>
</evidence>
<dbReference type="Pfam" id="PF22461">
    <property type="entry name" value="SLBB_2"/>
    <property type="match status" value="1"/>
</dbReference>
<keyword evidence="3" id="KW-0813">Transport</keyword>
<evidence type="ECO:0000256" key="14">
    <source>
        <dbReference type="ARBA" id="ARBA00023288"/>
    </source>
</evidence>
<dbReference type="Gene3D" id="3.30.1950.10">
    <property type="entry name" value="wza like domain"/>
    <property type="match status" value="1"/>
</dbReference>
<comment type="subcellular location">
    <subcellularLocation>
        <location evidence="1">Cell outer membrane</location>
        <topology evidence="1">Multi-pass membrane protein</topology>
    </subcellularLocation>
</comment>
<dbReference type="EMBL" id="JBHUIX010000020">
    <property type="protein sequence ID" value="MFD2175829.1"/>
    <property type="molecule type" value="Genomic_DNA"/>
</dbReference>
<sequence>MLLLPLAGCGVIYHSTSVNPGITAEGKVRVLPLTAESVMLANAAPFEPKKLPGYFNQSAGINGTLAAPVTAPETAFNQVNRPDALTTRLPPPVAAPSYRIGVGDVVLLAVPQQGSTVEQLTGILAAQTARQGYTVQDDGSISVPSVGRVQIAGQTVEDAEATLFQRFLDKQIDPTFSLEISEFHSKKVAIGGDVTTPGVVPITLQPLHLDEALAAVGGAKSADLDTALVRLYRDGKLYEVPLKFVYEQPEIGRMLLLAGDSIFVDTAYELDKAAAYFEEQIKLAEFKQNERKSRLEALSSEVGLRRSELQERRDLFASRLELGAEARDYAYLTGELPKQSRYPLPFDRKATLADALYEAGGGLTSARSNPKEIYVLRGSANPLEYDSITAWHLDGRNAASILLATRFELHANDVIFVAAQPVTHWGNVVSALTPSLLVSSANAVSN</sequence>
<keyword evidence="12" id="KW-0564">Palmitate</keyword>
<protein>
    <submittedName>
        <fullName evidence="17">Polysaccharide biosynthesis/export family protein</fullName>
    </submittedName>
</protein>
<proteinExistence type="inferred from homology"/>
<evidence type="ECO:0000256" key="6">
    <source>
        <dbReference type="ARBA" id="ARBA00022692"/>
    </source>
</evidence>
<keyword evidence="7" id="KW-0732">Signal</keyword>
<feature type="domain" description="SLBB" evidence="16">
    <location>
        <begin position="186"/>
        <end position="264"/>
    </location>
</feature>
<keyword evidence="9" id="KW-0406">Ion transport</keyword>
<evidence type="ECO:0000256" key="11">
    <source>
        <dbReference type="ARBA" id="ARBA00023136"/>
    </source>
</evidence>
<evidence type="ECO:0000259" key="15">
    <source>
        <dbReference type="Pfam" id="PF02563"/>
    </source>
</evidence>
<accession>A0ABW5ADU0</accession>
<reference evidence="18" key="1">
    <citation type="journal article" date="2019" name="Int. J. Syst. Evol. Microbiol.">
        <title>The Global Catalogue of Microorganisms (GCM) 10K type strain sequencing project: providing services to taxonomists for standard genome sequencing and annotation.</title>
        <authorList>
            <consortium name="The Broad Institute Genomics Platform"/>
            <consortium name="The Broad Institute Genome Sequencing Center for Infectious Disease"/>
            <person name="Wu L."/>
            <person name="Ma J."/>
        </authorList>
    </citation>
    <scope>NUCLEOTIDE SEQUENCE [LARGE SCALE GENOMIC DNA]</scope>
    <source>
        <strain evidence="18">CCUG 55131</strain>
    </source>
</reference>
<evidence type="ECO:0000256" key="2">
    <source>
        <dbReference type="ARBA" id="ARBA00009450"/>
    </source>
</evidence>
<dbReference type="PANTHER" id="PTHR33619:SF3">
    <property type="entry name" value="POLYSACCHARIDE EXPORT PROTEIN GFCE-RELATED"/>
    <property type="match status" value="1"/>
</dbReference>
<dbReference type="Pfam" id="PF02563">
    <property type="entry name" value="Poly_export"/>
    <property type="match status" value="1"/>
</dbReference>
<evidence type="ECO:0000256" key="13">
    <source>
        <dbReference type="ARBA" id="ARBA00023237"/>
    </source>
</evidence>
<keyword evidence="18" id="KW-1185">Reference proteome</keyword>